<dbReference type="HOGENOM" id="CLU_152113_0_0_1"/>
<gene>
    <name evidence="1" type="ORF">SCLCIDRAFT_1088970</name>
</gene>
<protein>
    <submittedName>
        <fullName evidence="1">Uncharacterized protein</fullName>
    </submittedName>
</protein>
<proteinExistence type="predicted"/>
<reference evidence="1 2" key="1">
    <citation type="submission" date="2014-04" db="EMBL/GenBank/DDBJ databases">
        <authorList>
            <consortium name="DOE Joint Genome Institute"/>
            <person name="Kuo A."/>
            <person name="Kohler A."/>
            <person name="Nagy L.G."/>
            <person name="Floudas D."/>
            <person name="Copeland A."/>
            <person name="Barry K.W."/>
            <person name="Cichocki N."/>
            <person name="Veneault-Fourrey C."/>
            <person name="LaButti K."/>
            <person name="Lindquist E.A."/>
            <person name="Lipzen A."/>
            <person name="Lundell T."/>
            <person name="Morin E."/>
            <person name="Murat C."/>
            <person name="Sun H."/>
            <person name="Tunlid A."/>
            <person name="Henrissat B."/>
            <person name="Grigoriev I.V."/>
            <person name="Hibbett D.S."/>
            <person name="Martin F."/>
            <person name="Nordberg H.P."/>
            <person name="Cantor M.N."/>
            <person name="Hua S.X."/>
        </authorList>
    </citation>
    <scope>NUCLEOTIDE SEQUENCE [LARGE SCALE GENOMIC DNA]</scope>
    <source>
        <strain evidence="1 2">Foug A</strain>
    </source>
</reference>
<dbReference type="InParanoid" id="A0A0C2Z973"/>
<reference evidence="2" key="2">
    <citation type="submission" date="2015-01" db="EMBL/GenBank/DDBJ databases">
        <title>Evolutionary Origins and Diversification of the Mycorrhizal Mutualists.</title>
        <authorList>
            <consortium name="DOE Joint Genome Institute"/>
            <consortium name="Mycorrhizal Genomics Consortium"/>
            <person name="Kohler A."/>
            <person name="Kuo A."/>
            <person name="Nagy L.G."/>
            <person name="Floudas D."/>
            <person name="Copeland A."/>
            <person name="Barry K.W."/>
            <person name="Cichocki N."/>
            <person name="Veneault-Fourrey C."/>
            <person name="LaButti K."/>
            <person name="Lindquist E.A."/>
            <person name="Lipzen A."/>
            <person name="Lundell T."/>
            <person name="Morin E."/>
            <person name="Murat C."/>
            <person name="Riley R."/>
            <person name="Ohm R."/>
            <person name="Sun H."/>
            <person name="Tunlid A."/>
            <person name="Henrissat B."/>
            <person name="Grigoriev I.V."/>
            <person name="Hibbett D.S."/>
            <person name="Martin F."/>
        </authorList>
    </citation>
    <scope>NUCLEOTIDE SEQUENCE [LARGE SCALE GENOMIC DNA]</scope>
    <source>
        <strain evidence="2">Foug A</strain>
    </source>
</reference>
<accession>A0A0C2Z973</accession>
<dbReference type="OrthoDB" id="2964347at2759"/>
<organism evidence="1 2">
    <name type="scientific">Scleroderma citrinum Foug A</name>
    <dbReference type="NCBI Taxonomy" id="1036808"/>
    <lineage>
        <taxon>Eukaryota</taxon>
        <taxon>Fungi</taxon>
        <taxon>Dikarya</taxon>
        <taxon>Basidiomycota</taxon>
        <taxon>Agaricomycotina</taxon>
        <taxon>Agaricomycetes</taxon>
        <taxon>Agaricomycetidae</taxon>
        <taxon>Boletales</taxon>
        <taxon>Sclerodermatineae</taxon>
        <taxon>Sclerodermataceae</taxon>
        <taxon>Scleroderma</taxon>
    </lineage>
</organism>
<name>A0A0C2Z973_9AGAM</name>
<dbReference type="Proteomes" id="UP000053989">
    <property type="component" value="Unassembled WGS sequence"/>
</dbReference>
<keyword evidence="2" id="KW-1185">Reference proteome</keyword>
<sequence length="89" mass="10028">MYVKGFKFDRAKIARVADVQSSHDLEYITLVWEHDVPRGAPDGRLALVVVLDTGDEAEELRQKKLGELDSSIEAARVALSGPDVWERYE</sequence>
<evidence type="ECO:0000313" key="1">
    <source>
        <dbReference type="EMBL" id="KIM58463.1"/>
    </source>
</evidence>
<evidence type="ECO:0000313" key="2">
    <source>
        <dbReference type="Proteomes" id="UP000053989"/>
    </source>
</evidence>
<dbReference type="AlphaFoldDB" id="A0A0C2Z973"/>
<dbReference type="EMBL" id="KN822085">
    <property type="protein sequence ID" value="KIM58463.1"/>
    <property type="molecule type" value="Genomic_DNA"/>
</dbReference>